<dbReference type="InterPro" id="IPR011008">
    <property type="entry name" value="Dimeric_a/b-barrel"/>
</dbReference>
<dbReference type="SUPFAM" id="SSF54909">
    <property type="entry name" value="Dimeric alpha+beta barrel"/>
    <property type="match status" value="1"/>
</dbReference>
<evidence type="ECO:0000313" key="3">
    <source>
        <dbReference type="Proteomes" id="UP001500552"/>
    </source>
</evidence>
<sequence length="97" mass="11013">MSAYVLVEVEVTDPATYEDYKQLTPASLVPYDGKFVVRGGAYETLEGDWKPQRIVLLQFPSVERAKAWWNSPEYARAKAIRQRAANTKMLVLEGFEG</sequence>
<dbReference type="EMBL" id="BAABHC010000020">
    <property type="protein sequence ID" value="GAA4439072.1"/>
    <property type="molecule type" value="Genomic_DNA"/>
</dbReference>
<proteinExistence type="predicted"/>
<comment type="caution">
    <text evidence="2">The sequence shown here is derived from an EMBL/GenBank/DDBJ whole genome shotgun (WGS) entry which is preliminary data.</text>
</comment>
<dbReference type="Pfam" id="PF07045">
    <property type="entry name" value="DUF1330"/>
    <property type="match status" value="1"/>
</dbReference>
<gene>
    <name evidence="2" type="ORF">GCM10023188_35100</name>
</gene>
<protein>
    <submittedName>
        <fullName evidence="2">DUF1330 domain-containing protein</fullName>
    </submittedName>
</protein>
<reference evidence="3" key="1">
    <citation type="journal article" date="2019" name="Int. J. Syst. Evol. Microbiol.">
        <title>The Global Catalogue of Microorganisms (GCM) 10K type strain sequencing project: providing services to taxonomists for standard genome sequencing and annotation.</title>
        <authorList>
            <consortium name="The Broad Institute Genomics Platform"/>
            <consortium name="The Broad Institute Genome Sequencing Center for Infectious Disease"/>
            <person name="Wu L."/>
            <person name="Ma J."/>
        </authorList>
    </citation>
    <scope>NUCLEOTIDE SEQUENCE [LARGE SCALE GENOMIC DNA]</scope>
    <source>
        <strain evidence="3">JCM 17926</strain>
    </source>
</reference>
<dbReference type="InterPro" id="IPR010753">
    <property type="entry name" value="DUF1330"/>
</dbReference>
<dbReference type="Gene3D" id="3.30.70.100">
    <property type="match status" value="1"/>
</dbReference>
<dbReference type="PANTHER" id="PTHR41521:SF4">
    <property type="entry name" value="BLR0684 PROTEIN"/>
    <property type="match status" value="1"/>
</dbReference>
<dbReference type="RefSeq" id="WP_345160861.1">
    <property type="nucleotide sequence ID" value="NZ_BAABHC010000020.1"/>
</dbReference>
<evidence type="ECO:0000259" key="1">
    <source>
        <dbReference type="Pfam" id="PF07045"/>
    </source>
</evidence>
<dbReference type="PANTHER" id="PTHR41521">
    <property type="match status" value="1"/>
</dbReference>
<organism evidence="2 3">
    <name type="scientific">Pontibacter saemangeumensis</name>
    <dbReference type="NCBI Taxonomy" id="1084525"/>
    <lineage>
        <taxon>Bacteria</taxon>
        <taxon>Pseudomonadati</taxon>
        <taxon>Bacteroidota</taxon>
        <taxon>Cytophagia</taxon>
        <taxon>Cytophagales</taxon>
        <taxon>Hymenobacteraceae</taxon>
        <taxon>Pontibacter</taxon>
    </lineage>
</organism>
<dbReference type="Proteomes" id="UP001500552">
    <property type="component" value="Unassembled WGS sequence"/>
</dbReference>
<keyword evidence="3" id="KW-1185">Reference proteome</keyword>
<name>A0ABP8LWW3_9BACT</name>
<evidence type="ECO:0000313" key="2">
    <source>
        <dbReference type="EMBL" id="GAA4439072.1"/>
    </source>
</evidence>
<accession>A0ABP8LWW3</accession>
<feature type="domain" description="DUF1330" evidence="1">
    <location>
        <begin position="2"/>
        <end position="95"/>
    </location>
</feature>